<dbReference type="RefSeq" id="WP_146071387.1">
    <property type="nucleotide sequence ID" value="NZ_FNUY01000007.1"/>
</dbReference>
<organism evidence="1 2">
    <name type="scientific">Bosea lathyri</name>
    <dbReference type="NCBI Taxonomy" id="1036778"/>
    <lineage>
        <taxon>Bacteria</taxon>
        <taxon>Pseudomonadati</taxon>
        <taxon>Pseudomonadota</taxon>
        <taxon>Alphaproteobacteria</taxon>
        <taxon>Hyphomicrobiales</taxon>
        <taxon>Boseaceae</taxon>
        <taxon>Bosea</taxon>
    </lineage>
</organism>
<dbReference type="AlphaFoldDB" id="A0A1H6BF86"/>
<keyword evidence="2" id="KW-1185">Reference proteome</keyword>
<dbReference type="EMBL" id="FNUY01000007">
    <property type="protein sequence ID" value="SEG59408.1"/>
    <property type="molecule type" value="Genomic_DNA"/>
</dbReference>
<reference evidence="1 2" key="1">
    <citation type="submission" date="2016-10" db="EMBL/GenBank/DDBJ databases">
        <authorList>
            <person name="de Groot N.N."/>
        </authorList>
    </citation>
    <scope>NUCLEOTIDE SEQUENCE [LARGE SCALE GENOMIC DNA]</scope>
    <source>
        <strain evidence="1 2">DSM 26656</strain>
    </source>
</reference>
<dbReference type="OrthoDB" id="8163869at2"/>
<name>A0A1H6BF86_9HYPH</name>
<dbReference type="Proteomes" id="UP000236743">
    <property type="component" value="Unassembled WGS sequence"/>
</dbReference>
<evidence type="ECO:0000313" key="2">
    <source>
        <dbReference type="Proteomes" id="UP000236743"/>
    </source>
</evidence>
<gene>
    <name evidence="1" type="ORF">SAMN04488115_107195</name>
</gene>
<accession>A0A1H6BF86</accession>
<evidence type="ECO:0000313" key="1">
    <source>
        <dbReference type="EMBL" id="SEG59408.1"/>
    </source>
</evidence>
<sequence>MRAERVEHVQPASRPVRGRKRELYRERCEDSDGNIYCVIVWQMFRGLDVTSYTLEDGSPVKYIDGCEFEIVSTGKIISRCDEPDAEA</sequence>
<protein>
    <submittedName>
        <fullName evidence="1">Uncharacterized protein</fullName>
    </submittedName>
</protein>
<proteinExistence type="predicted"/>